<evidence type="ECO:0000313" key="4">
    <source>
        <dbReference type="Proteomes" id="UP000325405"/>
    </source>
</evidence>
<dbReference type="Proteomes" id="UP000325405">
    <property type="component" value="Segment"/>
</dbReference>
<organism evidence="3 4">
    <name type="scientific">Mycobacterium phage LilMcDreamy</name>
    <dbReference type="NCBI Taxonomy" id="2652422"/>
    <lineage>
        <taxon>Viruses</taxon>
        <taxon>Duplodnaviria</taxon>
        <taxon>Heunggongvirae</taxon>
        <taxon>Uroviricota</taxon>
        <taxon>Caudoviricetes</taxon>
        <taxon>Bclasvirinae</taxon>
        <taxon>Lilmcdreamyvirus</taxon>
        <taxon>Lilmcdreamyvirus lilmcdreamy</taxon>
    </lineage>
</organism>
<feature type="domain" description="DUF7423" evidence="2">
    <location>
        <begin position="21"/>
        <end position="114"/>
    </location>
</feature>
<evidence type="ECO:0000256" key="1">
    <source>
        <dbReference type="SAM" id="MobiDB-lite"/>
    </source>
</evidence>
<evidence type="ECO:0000313" key="3">
    <source>
        <dbReference type="EMBL" id="QFP94682.1"/>
    </source>
</evidence>
<dbReference type="KEGG" id="vg:60321032"/>
<keyword evidence="4" id="KW-1185">Reference proteome</keyword>
<dbReference type="EMBL" id="MN284893">
    <property type="protein sequence ID" value="QFP94682.1"/>
    <property type="molecule type" value="Genomic_DNA"/>
</dbReference>
<accession>A0A5P8D8C1</accession>
<evidence type="ECO:0000259" key="2">
    <source>
        <dbReference type="Pfam" id="PF24198"/>
    </source>
</evidence>
<dbReference type="Pfam" id="PF24198">
    <property type="entry name" value="DUF7423"/>
    <property type="match status" value="1"/>
</dbReference>
<sequence length="117" mass="12597">MTDTPQDNLPATRTDGFGPHDTPLSEAPTAALAFALGYAAARPQSANDFGPFCAMVEELMARPTGRPAGPLGGWDQRSEFGIVMSLLPAHLSRAIVMLYQAQRGQRWARTGQSRLGR</sequence>
<dbReference type="InterPro" id="IPR055846">
    <property type="entry name" value="DUF7423"/>
</dbReference>
<feature type="region of interest" description="Disordered" evidence="1">
    <location>
        <begin position="1"/>
        <end position="25"/>
    </location>
</feature>
<dbReference type="RefSeq" id="YP_009949626.1">
    <property type="nucleotide sequence ID" value="NC_051582.1"/>
</dbReference>
<name>A0A5P8D8C1_9CAUD</name>
<reference evidence="3 4" key="1">
    <citation type="submission" date="2019-08" db="EMBL/GenBank/DDBJ databases">
        <authorList>
            <person name="Lippold A."/>
            <person name="Marlatt M."/>
            <person name="Cooper K."/>
            <person name="Frohnapfel E."/>
            <person name="Glenski M."/>
            <person name="Johnson H."/>
            <person name="Johnson K."/>
            <person name="Tjaden E."/>
            <person name="Troeh S."/>
            <person name="Hayes S."/>
            <person name="Ettinger A.-S.H."/>
            <person name="Ettinger W.F."/>
            <person name="Haydock J."/>
            <person name="Anders K.R."/>
            <person name="Garlena R.A."/>
            <person name="Russell D.A."/>
            <person name="Pope W.H."/>
            <person name="Jacobs-Sera D."/>
            <person name="Hatfull G.F."/>
        </authorList>
    </citation>
    <scope>NUCLEOTIDE SEQUENCE [LARGE SCALE GENOMIC DNA]</scope>
</reference>
<feature type="compositionally biased region" description="Polar residues" evidence="1">
    <location>
        <begin position="1"/>
        <end position="11"/>
    </location>
</feature>
<proteinExistence type="predicted"/>
<gene>
    <name evidence="3" type="primary">62</name>
    <name evidence="3" type="ORF">SEA_LILMCDREAMY_62</name>
</gene>
<protein>
    <recommendedName>
        <fullName evidence="2">DUF7423 domain-containing protein</fullName>
    </recommendedName>
</protein>
<dbReference type="GeneID" id="60321032"/>